<sequence length="371" mass="39988">MRNTAPHRIVGLVLTSTLALVAAAAPGAQAIGPVDRVTYRLSFVPAPPSPEDVVAVPGTRQVVVSGLAADPLAEGSVGHLYSMSTRTRSVTEIWPDSPWRTAWDKDTYADCPGPPDPAKASPHGINIETDQRGRSTLYVVNHGGREAIEVFRVGHAKTGQVLRLTWIGCAEMPEGTFPNGVAPLPRSAGFVVSNFLDPTSPNPFAGMFTGEKTGDVREWSRRRGWRTVPRSALGGANGIEVTPDGASVVVAAWGERKVYRIPLRRGFAGNAKVSVSVPLKPDNLRWTADGRLLLTGQDITEPQFIACQRGDIAECPAGIRVLRVDPDTMRVRTIFRSQTKRFRVPTVAAPVSGQIWIGSVKGERIAVLRAR</sequence>
<dbReference type="InterPro" id="IPR051288">
    <property type="entry name" value="Serum_paraoxonase/arylesterase"/>
</dbReference>
<dbReference type="PANTHER" id="PTHR11799:SF12">
    <property type="entry name" value="PARAOXONASE-RELATED"/>
    <property type="match status" value="1"/>
</dbReference>
<dbReference type="PANTHER" id="PTHR11799">
    <property type="entry name" value="PARAOXONASE"/>
    <property type="match status" value="1"/>
</dbReference>
<dbReference type="InterPro" id="IPR011042">
    <property type="entry name" value="6-blade_b-propeller_TolB-like"/>
</dbReference>
<evidence type="ECO:0000256" key="1">
    <source>
        <dbReference type="SAM" id="SignalP"/>
    </source>
</evidence>
<protein>
    <recommendedName>
        <fullName evidence="4">WD40 repeat domain-containing protein</fullName>
    </recommendedName>
</protein>
<dbReference type="EMBL" id="JBHTCH010000014">
    <property type="protein sequence ID" value="MFC7361047.1"/>
    <property type="molecule type" value="Genomic_DNA"/>
</dbReference>
<reference evidence="3" key="1">
    <citation type="journal article" date="2019" name="Int. J. Syst. Evol. Microbiol.">
        <title>The Global Catalogue of Microorganisms (GCM) 10K type strain sequencing project: providing services to taxonomists for standard genome sequencing and annotation.</title>
        <authorList>
            <consortium name="The Broad Institute Genomics Platform"/>
            <consortium name="The Broad Institute Genome Sequencing Center for Infectious Disease"/>
            <person name="Wu L."/>
            <person name="Ma J."/>
        </authorList>
    </citation>
    <scope>NUCLEOTIDE SEQUENCE [LARGE SCALE GENOMIC DNA]</scope>
    <source>
        <strain evidence="3">FCH27</strain>
    </source>
</reference>
<dbReference type="RefSeq" id="WP_255888434.1">
    <property type="nucleotide sequence ID" value="NZ_JAFMZM010000001.1"/>
</dbReference>
<evidence type="ECO:0000313" key="3">
    <source>
        <dbReference type="Proteomes" id="UP001596524"/>
    </source>
</evidence>
<dbReference type="SUPFAM" id="SSF63829">
    <property type="entry name" value="Calcium-dependent phosphotriesterase"/>
    <property type="match status" value="1"/>
</dbReference>
<dbReference type="Proteomes" id="UP001596524">
    <property type="component" value="Unassembled WGS sequence"/>
</dbReference>
<accession>A0ABW2N4S4</accession>
<keyword evidence="1" id="KW-0732">Signal</keyword>
<keyword evidence="3" id="KW-1185">Reference proteome</keyword>
<comment type="caution">
    <text evidence="2">The sequence shown here is derived from an EMBL/GenBank/DDBJ whole genome shotgun (WGS) entry which is preliminary data.</text>
</comment>
<dbReference type="Gene3D" id="2.120.10.30">
    <property type="entry name" value="TolB, C-terminal domain"/>
    <property type="match status" value="1"/>
</dbReference>
<name>A0ABW2N4S4_9ACTN</name>
<feature type="signal peptide" evidence="1">
    <location>
        <begin position="1"/>
        <end position="30"/>
    </location>
</feature>
<gene>
    <name evidence="2" type="ORF">ACFQO6_12260</name>
</gene>
<proteinExistence type="predicted"/>
<evidence type="ECO:0008006" key="4">
    <source>
        <dbReference type="Google" id="ProtNLM"/>
    </source>
</evidence>
<evidence type="ECO:0000313" key="2">
    <source>
        <dbReference type="EMBL" id="MFC7361047.1"/>
    </source>
</evidence>
<feature type="chain" id="PRO_5046596832" description="WD40 repeat domain-containing protein" evidence="1">
    <location>
        <begin position="31"/>
        <end position="371"/>
    </location>
</feature>
<organism evidence="2 3">
    <name type="scientific">Nocardioides astragali</name>
    <dbReference type="NCBI Taxonomy" id="1776736"/>
    <lineage>
        <taxon>Bacteria</taxon>
        <taxon>Bacillati</taxon>
        <taxon>Actinomycetota</taxon>
        <taxon>Actinomycetes</taxon>
        <taxon>Propionibacteriales</taxon>
        <taxon>Nocardioidaceae</taxon>
        <taxon>Nocardioides</taxon>
    </lineage>
</organism>